<evidence type="ECO:0000256" key="6">
    <source>
        <dbReference type="ARBA" id="ARBA00022741"/>
    </source>
</evidence>
<dbReference type="PROSITE" id="PS00108">
    <property type="entry name" value="PROTEIN_KINASE_ST"/>
    <property type="match status" value="1"/>
</dbReference>
<dbReference type="AlphaFoldDB" id="A0A8T0CMR1"/>
<evidence type="ECO:0000256" key="1">
    <source>
        <dbReference type="ARBA" id="ARBA00004479"/>
    </source>
</evidence>
<evidence type="ECO:0000256" key="5">
    <source>
        <dbReference type="ARBA" id="ARBA00022729"/>
    </source>
</evidence>
<evidence type="ECO:0000256" key="11">
    <source>
        <dbReference type="ARBA" id="ARBA00023180"/>
    </source>
</evidence>
<dbReference type="InterPro" id="IPR045874">
    <property type="entry name" value="LRK10/LRL21-25-like"/>
</dbReference>
<evidence type="ECO:0000313" key="14">
    <source>
        <dbReference type="EMBL" id="KAF7848082.1"/>
    </source>
</evidence>
<accession>A0A8T0CMR1</accession>
<evidence type="ECO:0000256" key="4">
    <source>
        <dbReference type="ARBA" id="ARBA00022692"/>
    </source>
</evidence>
<keyword evidence="5" id="KW-0732">Signal</keyword>
<dbReference type="InterPro" id="IPR011009">
    <property type="entry name" value="Kinase-like_dom_sf"/>
</dbReference>
<keyword evidence="15" id="KW-1185">Reference proteome</keyword>
<keyword evidence="7" id="KW-0418">Kinase</keyword>
<dbReference type="PROSITE" id="PS00107">
    <property type="entry name" value="PROTEIN_KINASE_ATP"/>
    <property type="match status" value="1"/>
</dbReference>
<comment type="subcellular location">
    <subcellularLocation>
        <location evidence="1">Membrane</location>
        <topology evidence="1">Single-pass type I membrane protein</topology>
    </subcellularLocation>
</comment>
<keyword evidence="4" id="KW-0812">Transmembrane</keyword>
<dbReference type="GO" id="GO:0005524">
    <property type="term" value="F:ATP binding"/>
    <property type="evidence" value="ECO:0007669"/>
    <property type="project" value="UniProtKB-UniRule"/>
</dbReference>
<dbReference type="Gene3D" id="3.30.200.20">
    <property type="entry name" value="Phosphorylase Kinase, domain 1"/>
    <property type="match status" value="1"/>
</dbReference>
<keyword evidence="8 12" id="KW-0067">ATP-binding</keyword>
<dbReference type="Pfam" id="PF00069">
    <property type="entry name" value="Pkinase"/>
    <property type="match status" value="1"/>
</dbReference>
<dbReference type="OrthoDB" id="10261027at2759"/>
<proteinExistence type="predicted"/>
<evidence type="ECO:0000256" key="7">
    <source>
        <dbReference type="ARBA" id="ARBA00022777"/>
    </source>
</evidence>
<evidence type="ECO:0000256" key="8">
    <source>
        <dbReference type="ARBA" id="ARBA00022840"/>
    </source>
</evidence>
<feature type="domain" description="Protein kinase" evidence="13">
    <location>
        <begin position="231"/>
        <end position="521"/>
    </location>
</feature>
<keyword evidence="3" id="KW-0808">Transferase</keyword>
<dbReference type="PANTHER" id="PTHR27009">
    <property type="entry name" value="RUST RESISTANCE KINASE LR10-RELATED"/>
    <property type="match status" value="1"/>
</dbReference>
<dbReference type="Gene3D" id="1.10.510.10">
    <property type="entry name" value="Transferase(Phosphotransferase) domain 1"/>
    <property type="match status" value="1"/>
</dbReference>
<evidence type="ECO:0000256" key="3">
    <source>
        <dbReference type="ARBA" id="ARBA00022679"/>
    </source>
</evidence>
<protein>
    <recommendedName>
        <fullName evidence="13">Protein kinase domain-containing protein</fullName>
    </recommendedName>
</protein>
<dbReference type="Pfam" id="PF14380">
    <property type="entry name" value="WAK_assoc"/>
    <property type="match status" value="1"/>
</dbReference>
<dbReference type="Proteomes" id="UP000806378">
    <property type="component" value="Unassembled WGS sequence"/>
</dbReference>
<dbReference type="InterPro" id="IPR008271">
    <property type="entry name" value="Ser/Thr_kinase_AS"/>
</dbReference>
<gene>
    <name evidence="14" type="ORF">BT93_L2310</name>
</gene>
<dbReference type="EMBL" id="MU090304">
    <property type="protein sequence ID" value="KAF7848082.1"/>
    <property type="molecule type" value="Genomic_DNA"/>
</dbReference>
<evidence type="ECO:0000256" key="10">
    <source>
        <dbReference type="ARBA" id="ARBA00023136"/>
    </source>
</evidence>
<evidence type="ECO:0000313" key="15">
    <source>
        <dbReference type="Proteomes" id="UP000806378"/>
    </source>
</evidence>
<reference evidence="14" key="1">
    <citation type="submission" date="2020-05" db="EMBL/GenBank/DDBJ databases">
        <title>WGS assembly of Corymbia citriodora subspecies variegata.</title>
        <authorList>
            <person name="Barry K."/>
            <person name="Hundley H."/>
            <person name="Shu S."/>
            <person name="Jenkins J."/>
            <person name="Grimwood J."/>
            <person name="Baten A."/>
        </authorList>
    </citation>
    <scope>NUCLEOTIDE SEQUENCE</scope>
    <source>
        <strain evidence="14">CV2-018</strain>
    </source>
</reference>
<evidence type="ECO:0000256" key="12">
    <source>
        <dbReference type="PROSITE-ProRule" id="PRU10141"/>
    </source>
</evidence>
<dbReference type="InterPro" id="IPR017441">
    <property type="entry name" value="Protein_kinase_ATP_BS"/>
</dbReference>
<keyword evidence="11" id="KW-0325">Glycoprotein</keyword>
<organism evidence="14 15">
    <name type="scientific">Corymbia citriodora subsp. variegata</name>
    <dbReference type="NCBI Taxonomy" id="360336"/>
    <lineage>
        <taxon>Eukaryota</taxon>
        <taxon>Viridiplantae</taxon>
        <taxon>Streptophyta</taxon>
        <taxon>Embryophyta</taxon>
        <taxon>Tracheophyta</taxon>
        <taxon>Spermatophyta</taxon>
        <taxon>Magnoliopsida</taxon>
        <taxon>eudicotyledons</taxon>
        <taxon>Gunneridae</taxon>
        <taxon>Pentapetalae</taxon>
        <taxon>rosids</taxon>
        <taxon>malvids</taxon>
        <taxon>Myrtales</taxon>
        <taxon>Myrtaceae</taxon>
        <taxon>Myrtoideae</taxon>
        <taxon>Eucalypteae</taxon>
        <taxon>Corymbia</taxon>
    </lineage>
</organism>
<dbReference type="SMART" id="SM00220">
    <property type="entry name" value="S_TKc"/>
    <property type="match status" value="1"/>
</dbReference>
<evidence type="ECO:0000256" key="9">
    <source>
        <dbReference type="ARBA" id="ARBA00022989"/>
    </source>
</evidence>
<dbReference type="InterPro" id="IPR032872">
    <property type="entry name" value="WAK_assoc_C"/>
</dbReference>
<keyword evidence="10" id="KW-0472">Membrane</keyword>
<sequence length="537" mass="60370">MKVAGCSVPRPFTYYREKLFQISSFHYYLVFFDGCTDTFSTRFPQSRLNCTSDHSNHTFVVLTRRGDLPVQKNGSCQSSSTIPVELKVGIPNPTLESVDYRMLLDDGFTMHWTLLTHVSCAQCGHSGGRCGRSNEKDFVCYCSDGSYHERCEAGKSEGLVKKGAIFASFCEVGAVAMVLAYLCKKRFCNGKSMVPWSKKMNGLDKFEVGFENHGMSIPRRYSYAEIKRMTNSFKKKLGQGGYGSVYKGNLPNGHHVAVKILSKLRGDGEDFINEVNSISRTSHVNIVNLLGFCFHKTKRALVFEFMANGSLEKFIYEENYSKLGHCHLGWDTLYQISIGTAEGLEYLHRGCNSRILHFDIKPHNILLDENYCPKISDFGLAKICHRDESTISLFGARGTAGFIAPEVFCRNFGGISHKSDVYSFGMTVLEMVGGRKNITASGDRTSEIYFPHWIHKRLELQEELGLQNIVNEGDREKARKMIIVSLWCIQTIPSNRPTMSEVVDMLRGNVDCLQVPPKPYLSSPSRSSPTTSMSLIM</sequence>
<name>A0A8T0CMR1_CORYI</name>
<dbReference type="GO" id="GO:0016020">
    <property type="term" value="C:membrane"/>
    <property type="evidence" value="ECO:0007669"/>
    <property type="project" value="UniProtKB-SubCell"/>
</dbReference>
<feature type="binding site" evidence="12">
    <location>
        <position position="259"/>
    </location>
    <ligand>
        <name>ATP</name>
        <dbReference type="ChEBI" id="CHEBI:30616"/>
    </ligand>
</feature>
<dbReference type="GO" id="GO:0004674">
    <property type="term" value="F:protein serine/threonine kinase activity"/>
    <property type="evidence" value="ECO:0007669"/>
    <property type="project" value="UniProtKB-KW"/>
</dbReference>
<dbReference type="Gramene" id="rna-gnl|WGS:JABURB|Cocit.L2310.1">
    <property type="protein sequence ID" value="cds-KAF7848082.1"/>
    <property type="gene ID" value="gene-BT93_L2310"/>
</dbReference>
<evidence type="ECO:0000259" key="13">
    <source>
        <dbReference type="PROSITE" id="PS50011"/>
    </source>
</evidence>
<dbReference type="InterPro" id="IPR000719">
    <property type="entry name" value="Prot_kinase_dom"/>
</dbReference>
<dbReference type="FunFam" id="3.30.200.20:FF:000178">
    <property type="entry name" value="serine/threonine-protein kinase PBS1-like"/>
    <property type="match status" value="1"/>
</dbReference>
<dbReference type="PROSITE" id="PS50011">
    <property type="entry name" value="PROTEIN_KINASE_DOM"/>
    <property type="match status" value="1"/>
</dbReference>
<evidence type="ECO:0000256" key="2">
    <source>
        <dbReference type="ARBA" id="ARBA00022527"/>
    </source>
</evidence>
<dbReference type="FunFam" id="1.10.510.10:FF:000590">
    <property type="entry name" value="PR5-like receptor kinase"/>
    <property type="match status" value="1"/>
</dbReference>
<keyword evidence="6 12" id="KW-0547">Nucleotide-binding</keyword>
<keyword evidence="2" id="KW-0723">Serine/threonine-protein kinase</keyword>
<keyword evidence="9" id="KW-1133">Transmembrane helix</keyword>
<comment type="caution">
    <text evidence="14">The sequence shown here is derived from an EMBL/GenBank/DDBJ whole genome shotgun (WGS) entry which is preliminary data.</text>
</comment>
<dbReference type="SUPFAM" id="SSF56112">
    <property type="entry name" value="Protein kinase-like (PK-like)"/>
    <property type="match status" value="1"/>
</dbReference>